<gene>
    <name evidence="4" type="ORF">Tci_030415</name>
</gene>
<evidence type="ECO:0000256" key="2">
    <source>
        <dbReference type="SAM" id="MobiDB-lite"/>
    </source>
</evidence>
<comment type="caution">
    <text evidence="4">The sequence shown here is derived from an EMBL/GenBank/DDBJ whole genome shotgun (WGS) entry which is preliminary data.</text>
</comment>
<sequence>MYRVPHPLMTPKVESKLLVSASLPVKEIRKTSLAESASKSSVSIARPGFRYLFVLPSSFEVAYASATFSCIGSITDIKSVLTQRALKSFCETFHIPDEVHLQLPSPNQTIHEMPTGKIGVYTRFFEYANFRLPLSTFLVNMLKHHRIHISQLSVIGAAKVSHFEILCRVHGIEPTVGLFRFFYVNSKNKGWMSFSKRQGSDTVCYTKPLDSLKELDFFSFIRTADPMKVRIGERQRDEDEPKLLETTVGRVVLLLPAKQGDSASGGHDVGIQLVDVVAETIVEDVALAQPKRQKKRKTKVVDAGEPSHPAKKLKDDLEAPGGPTVGGVMPTLPFVTSSISTTSEREGGDHTELLAGANLRTIGAPQRTSMPIITSESHPIPGGFSDYTGSNFLIGGIRTVIDPDFNLQKVYIPQWNVTNGSCFDDGGVYREMIDKFSPSKYNIRDRRRLNSVVEENDALLKAIDEEIGSLKAQLVSKEAEAAEAIRLRVETSNFEAVEKSLQSEVAALKERNNLLETEKSGLDVKVADLATSVKVREQEVADLDAMVTSVKLQNDNLVDQEKVMAYENCLSQLEKFQDDRMREMNDKFDKLDTDLVEMALHMKERFYPHLLTTIFGRRWLLTHGLEIAIAKCLNSTEYLSTLGAAIGKAIEKGMQDGLSAEITHGAKELKSNKDASIDTIMNLLRLEDSLAEKLGLTESQPHVNQLMVPIHHSSDQRVVGASALSLSMDVSNDYEITHAEGEKNVGANANPFPDVDDAKLNIPQ</sequence>
<proteinExistence type="predicted"/>
<evidence type="ECO:0000313" key="4">
    <source>
        <dbReference type="EMBL" id="GEU58437.1"/>
    </source>
</evidence>
<dbReference type="Pfam" id="PF04195">
    <property type="entry name" value="Transposase_28"/>
    <property type="match status" value="1"/>
</dbReference>
<dbReference type="PANTHER" id="PTHR31099">
    <property type="entry name" value="OS06G0165300 PROTEIN"/>
    <property type="match status" value="1"/>
</dbReference>
<reference evidence="4" key="1">
    <citation type="journal article" date="2019" name="Sci. Rep.">
        <title>Draft genome of Tanacetum cinerariifolium, the natural source of mosquito coil.</title>
        <authorList>
            <person name="Yamashiro T."/>
            <person name="Shiraishi A."/>
            <person name="Satake H."/>
            <person name="Nakayama K."/>
        </authorList>
    </citation>
    <scope>NUCLEOTIDE SEQUENCE</scope>
</reference>
<protein>
    <recommendedName>
        <fullName evidence="3">Transposase (putative) gypsy type domain-containing protein</fullName>
    </recommendedName>
</protein>
<name>A0A6L2LC06_TANCI</name>
<feature type="region of interest" description="Disordered" evidence="2">
    <location>
        <begin position="741"/>
        <end position="764"/>
    </location>
</feature>
<feature type="coiled-coil region" evidence="1">
    <location>
        <begin position="460"/>
        <end position="518"/>
    </location>
</feature>
<dbReference type="InterPro" id="IPR007321">
    <property type="entry name" value="Transposase_28"/>
</dbReference>
<evidence type="ECO:0000259" key="3">
    <source>
        <dbReference type="Pfam" id="PF04195"/>
    </source>
</evidence>
<dbReference type="PANTHER" id="PTHR31099:SF41">
    <property type="entry name" value="TRANSPOSASE (PUTATIVE), GYPSY TYPE-RELATED"/>
    <property type="match status" value="1"/>
</dbReference>
<feature type="domain" description="Transposase (putative) gypsy type" evidence="3">
    <location>
        <begin position="125"/>
        <end position="184"/>
    </location>
</feature>
<evidence type="ECO:0000256" key="1">
    <source>
        <dbReference type="SAM" id="Coils"/>
    </source>
</evidence>
<keyword evidence="1" id="KW-0175">Coiled coil</keyword>
<organism evidence="4">
    <name type="scientific">Tanacetum cinerariifolium</name>
    <name type="common">Dalmatian daisy</name>
    <name type="synonym">Chrysanthemum cinerariifolium</name>
    <dbReference type="NCBI Taxonomy" id="118510"/>
    <lineage>
        <taxon>Eukaryota</taxon>
        <taxon>Viridiplantae</taxon>
        <taxon>Streptophyta</taxon>
        <taxon>Embryophyta</taxon>
        <taxon>Tracheophyta</taxon>
        <taxon>Spermatophyta</taxon>
        <taxon>Magnoliopsida</taxon>
        <taxon>eudicotyledons</taxon>
        <taxon>Gunneridae</taxon>
        <taxon>Pentapetalae</taxon>
        <taxon>asterids</taxon>
        <taxon>campanulids</taxon>
        <taxon>Asterales</taxon>
        <taxon>Asteraceae</taxon>
        <taxon>Asteroideae</taxon>
        <taxon>Anthemideae</taxon>
        <taxon>Anthemidinae</taxon>
        <taxon>Tanacetum</taxon>
    </lineage>
</organism>
<accession>A0A6L2LC06</accession>
<feature type="compositionally biased region" description="Low complexity" evidence="2">
    <location>
        <begin position="320"/>
        <end position="332"/>
    </location>
</feature>
<dbReference type="EMBL" id="BKCJ010004003">
    <property type="protein sequence ID" value="GEU58437.1"/>
    <property type="molecule type" value="Genomic_DNA"/>
</dbReference>
<feature type="region of interest" description="Disordered" evidence="2">
    <location>
        <begin position="292"/>
        <end position="332"/>
    </location>
</feature>
<dbReference type="AlphaFoldDB" id="A0A6L2LC06"/>